<proteinExistence type="predicted"/>
<dbReference type="AlphaFoldDB" id="A0A0K2VKG7"/>
<name>A0A0K2VKG7_LEPSM</name>
<evidence type="ECO:0000313" key="1">
    <source>
        <dbReference type="EMBL" id="CDW50944.1"/>
    </source>
</evidence>
<organism evidence="1">
    <name type="scientific">Lepeophtheirus salmonis</name>
    <name type="common">Salmon louse</name>
    <name type="synonym">Caligus salmonis</name>
    <dbReference type="NCBI Taxonomy" id="72036"/>
    <lineage>
        <taxon>Eukaryota</taxon>
        <taxon>Metazoa</taxon>
        <taxon>Ecdysozoa</taxon>
        <taxon>Arthropoda</taxon>
        <taxon>Crustacea</taxon>
        <taxon>Multicrustacea</taxon>
        <taxon>Hexanauplia</taxon>
        <taxon>Copepoda</taxon>
        <taxon>Siphonostomatoida</taxon>
        <taxon>Caligidae</taxon>
        <taxon>Lepeophtheirus</taxon>
    </lineage>
</organism>
<protein>
    <submittedName>
        <fullName evidence="1">Uncharacterized protein</fullName>
    </submittedName>
</protein>
<dbReference type="EMBL" id="HACA01033583">
    <property type="protein sequence ID" value="CDW50944.1"/>
    <property type="molecule type" value="Transcribed_RNA"/>
</dbReference>
<accession>A0A0K2VKG7</accession>
<sequence>MEVTPTRRIQFANFPENCFSSSVEVRACSL</sequence>
<reference evidence="1" key="1">
    <citation type="submission" date="2014-05" db="EMBL/GenBank/DDBJ databases">
        <authorList>
            <person name="Chronopoulou M."/>
        </authorList>
    </citation>
    <scope>NUCLEOTIDE SEQUENCE</scope>
    <source>
        <tissue evidence="1">Whole organism</tissue>
    </source>
</reference>